<dbReference type="EMBL" id="VSRR010003801">
    <property type="protein sequence ID" value="MPC37511.1"/>
    <property type="molecule type" value="Genomic_DNA"/>
</dbReference>
<organism evidence="1 2">
    <name type="scientific">Portunus trituberculatus</name>
    <name type="common">Swimming crab</name>
    <name type="synonym">Neptunus trituberculatus</name>
    <dbReference type="NCBI Taxonomy" id="210409"/>
    <lineage>
        <taxon>Eukaryota</taxon>
        <taxon>Metazoa</taxon>
        <taxon>Ecdysozoa</taxon>
        <taxon>Arthropoda</taxon>
        <taxon>Crustacea</taxon>
        <taxon>Multicrustacea</taxon>
        <taxon>Malacostraca</taxon>
        <taxon>Eumalacostraca</taxon>
        <taxon>Eucarida</taxon>
        <taxon>Decapoda</taxon>
        <taxon>Pleocyemata</taxon>
        <taxon>Brachyura</taxon>
        <taxon>Eubrachyura</taxon>
        <taxon>Portunoidea</taxon>
        <taxon>Portunidae</taxon>
        <taxon>Portuninae</taxon>
        <taxon>Portunus</taxon>
    </lineage>
</organism>
<sequence length="83" mass="10158">MFHVIILEVRIDGFITQVVFIDKKVENPWHRGNEYRIETLNRVPHREAEYREENLSTAEKTWAEYRIQNLGRVKHRKYKQVFS</sequence>
<name>A0A5B7ESG6_PORTR</name>
<dbReference type="Proteomes" id="UP000324222">
    <property type="component" value="Unassembled WGS sequence"/>
</dbReference>
<evidence type="ECO:0000313" key="2">
    <source>
        <dbReference type="Proteomes" id="UP000324222"/>
    </source>
</evidence>
<protein>
    <submittedName>
        <fullName evidence="1">Uncharacterized protein</fullName>
    </submittedName>
</protein>
<reference evidence="1 2" key="1">
    <citation type="submission" date="2019-05" db="EMBL/GenBank/DDBJ databases">
        <title>Another draft genome of Portunus trituberculatus and its Hox gene families provides insights of decapod evolution.</title>
        <authorList>
            <person name="Jeong J.-H."/>
            <person name="Song I."/>
            <person name="Kim S."/>
            <person name="Choi T."/>
            <person name="Kim D."/>
            <person name="Ryu S."/>
            <person name="Kim W."/>
        </authorList>
    </citation>
    <scope>NUCLEOTIDE SEQUENCE [LARGE SCALE GENOMIC DNA]</scope>
    <source>
        <tissue evidence="1">Muscle</tissue>
    </source>
</reference>
<dbReference type="AlphaFoldDB" id="A0A5B7ESG6"/>
<comment type="caution">
    <text evidence="1">The sequence shown here is derived from an EMBL/GenBank/DDBJ whole genome shotgun (WGS) entry which is preliminary data.</text>
</comment>
<proteinExistence type="predicted"/>
<evidence type="ECO:0000313" key="1">
    <source>
        <dbReference type="EMBL" id="MPC37511.1"/>
    </source>
</evidence>
<accession>A0A5B7ESG6</accession>
<gene>
    <name evidence="1" type="ORF">E2C01_030992</name>
</gene>
<keyword evidence="2" id="KW-1185">Reference proteome</keyword>